<keyword evidence="5" id="KW-0732">Signal</keyword>
<comment type="caution">
    <text evidence="8">The sequence shown here is derived from an EMBL/GenBank/DDBJ whole genome shotgun (WGS) entry which is preliminary data.</text>
</comment>
<evidence type="ECO:0000256" key="5">
    <source>
        <dbReference type="SAM" id="SignalP"/>
    </source>
</evidence>
<dbReference type="OrthoDB" id="8062037at2759"/>
<feature type="chain" id="PRO_5033448535" description="RING-type domain-containing protein" evidence="5">
    <location>
        <begin position="21"/>
        <end position="170"/>
    </location>
</feature>
<dbReference type="VEuPathDB" id="FungiDB:EYZ11_006691"/>
<protein>
    <recommendedName>
        <fullName evidence="6">RING-type domain-containing protein</fullName>
    </recommendedName>
</protein>
<dbReference type="GO" id="GO:0008270">
    <property type="term" value="F:zinc ion binding"/>
    <property type="evidence" value="ECO:0007669"/>
    <property type="project" value="UniProtKB-KW"/>
</dbReference>
<dbReference type="RefSeq" id="XP_033424526.1">
    <property type="nucleotide sequence ID" value="XM_033573974.1"/>
</dbReference>
<dbReference type="Pfam" id="PF13639">
    <property type="entry name" value="zf-RING_2"/>
    <property type="match status" value="1"/>
</dbReference>
<organism evidence="8 9">
    <name type="scientific">Aspergillus tanneri</name>
    <dbReference type="NCBI Taxonomy" id="1220188"/>
    <lineage>
        <taxon>Eukaryota</taxon>
        <taxon>Fungi</taxon>
        <taxon>Dikarya</taxon>
        <taxon>Ascomycota</taxon>
        <taxon>Pezizomycotina</taxon>
        <taxon>Eurotiomycetes</taxon>
        <taxon>Eurotiomycetidae</taxon>
        <taxon>Eurotiales</taxon>
        <taxon>Aspergillaceae</taxon>
        <taxon>Aspergillus</taxon>
        <taxon>Aspergillus subgen. Circumdati</taxon>
    </lineage>
</organism>
<feature type="signal peptide" evidence="5">
    <location>
        <begin position="1"/>
        <end position="20"/>
    </location>
</feature>
<dbReference type="EMBL" id="QUQM01000006">
    <property type="protein sequence ID" value="KAA8645165.1"/>
    <property type="molecule type" value="Genomic_DNA"/>
</dbReference>
<dbReference type="PANTHER" id="PTHR45798">
    <property type="entry name" value="RING-H2 FINGER PROTEIN ATL61-RELATED-RELATED"/>
    <property type="match status" value="1"/>
</dbReference>
<dbReference type="EMBL" id="SOSA01000241">
    <property type="protein sequence ID" value="THC93839.1"/>
    <property type="molecule type" value="Genomic_DNA"/>
</dbReference>
<dbReference type="Gene3D" id="3.30.40.10">
    <property type="entry name" value="Zinc/RING finger domain, C3HC4 (zinc finger)"/>
    <property type="match status" value="1"/>
</dbReference>
<keyword evidence="2 4" id="KW-0863">Zinc-finger</keyword>
<keyword evidence="3" id="KW-0862">Zinc</keyword>
<keyword evidence="9" id="KW-1185">Reference proteome</keyword>
<sequence length="170" mass="19213">MANPALLALLFLAPVSLVATICLLARIHRRRYPTENYALRLIRPPDPEVIHHKIQAAMTCEEVQRIFPIVEYNIWKSQRTQDNKVEGSERKEESPGSESQTCAICVDQFDASEKIRPLTCGHIFHPACIDLWLTKRQACCPLCKTVFVGRDMPQMPATAVIANERPPIPP</sequence>
<evidence type="ECO:0000256" key="2">
    <source>
        <dbReference type="ARBA" id="ARBA00022771"/>
    </source>
</evidence>
<keyword evidence="1" id="KW-0479">Metal-binding</keyword>
<dbReference type="STRING" id="1220188.A0A4S3JEV6"/>
<dbReference type="InterPro" id="IPR052788">
    <property type="entry name" value="RING-type_E3_ligase_ATL"/>
</dbReference>
<dbReference type="CDD" id="cd16473">
    <property type="entry name" value="RING-H2_RNF103"/>
    <property type="match status" value="1"/>
</dbReference>
<dbReference type="SUPFAM" id="SSF57850">
    <property type="entry name" value="RING/U-box"/>
    <property type="match status" value="1"/>
</dbReference>
<gene>
    <name evidence="7" type="ORF">ATNIH1004_009382</name>
    <name evidence="8" type="ORF">EYZ11_006691</name>
</gene>
<evidence type="ECO:0000313" key="8">
    <source>
        <dbReference type="EMBL" id="THC93839.1"/>
    </source>
</evidence>
<dbReference type="PROSITE" id="PS50089">
    <property type="entry name" value="ZF_RING_2"/>
    <property type="match status" value="1"/>
</dbReference>
<proteinExistence type="predicted"/>
<evidence type="ECO:0000313" key="9">
    <source>
        <dbReference type="Proteomes" id="UP000308092"/>
    </source>
</evidence>
<evidence type="ECO:0000256" key="1">
    <source>
        <dbReference type="ARBA" id="ARBA00022723"/>
    </source>
</evidence>
<dbReference type="InterPro" id="IPR013083">
    <property type="entry name" value="Znf_RING/FYVE/PHD"/>
</dbReference>
<dbReference type="InterPro" id="IPR001841">
    <property type="entry name" value="Znf_RING"/>
</dbReference>
<dbReference type="AlphaFoldDB" id="A0A4S3JEV6"/>
<evidence type="ECO:0000256" key="4">
    <source>
        <dbReference type="PROSITE-ProRule" id="PRU00175"/>
    </source>
</evidence>
<dbReference type="GeneID" id="54332084"/>
<evidence type="ECO:0000256" key="3">
    <source>
        <dbReference type="ARBA" id="ARBA00022833"/>
    </source>
</evidence>
<reference evidence="7 10" key="2">
    <citation type="submission" date="2019-08" db="EMBL/GenBank/DDBJ databases">
        <title>The genome sequence of a newly discovered highly antifungal drug resistant Aspergillus species, Aspergillus tanneri NIH 1004.</title>
        <authorList>
            <person name="Mounaud S."/>
            <person name="Singh I."/>
            <person name="Joardar V."/>
            <person name="Pakala S."/>
            <person name="Pakala S."/>
            <person name="Venepally P."/>
            <person name="Chung J.K."/>
            <person name="Losada L."/>
            <person name="Nierman W.C."/>
        </authorList>
    </citation>
    <scope>NUCLEOTIDE SEQUENCE [LARGE SCALE GENOMIC DNA]</scope>
    <source>
        <strain evidence="7 10">NIH1004</strain>
    </source>
</reference>
<dbReference type="SMART" id="SM00184">
    <property type="entry name" value="RING"/>
    <property type="match status" value="1"/>
</dbReference>
<dbReference type="Proteomes" id="UP000308092">
    <property type="component" value="Unassembled WGS sequence"/>
</dbReference>
<reference evidence="8 9" key="1">
    <citation type="submission" date="2019-03" db="EMBL/GenBank/DDBJ databases">
        <title>The genome sequence of a newly discovered highly antifungal drug resistant Aspergillus species, Aspergillus tanneri NIH 1004.</title>
        <authorList>
            <person name="Mounaud S."/>
            <person name="Singh I."/>
            <person name="Joardar V."/>
            <person name="Pakala S."/>
            <person name="Pakala S."/>
            <person name="Venepally P."/>
            <person name="Hoover J."/>
            <person name="Nierman W."/>
            <person name="Chung J."/>
            <person name="Losada L."/>
        </authorList>
    </citation>
    <scope>NUCLEOTIDE SEQUENCE [LARGE SCALE GENOMIC DNA]</scope>
    <source>
        <strain evidence="8 9">NIH1004</strain>
    </source>
</reference>
<evidence type="ECO:0000259" key="6">
    <source>
        <dbReference type="PROSITE" id="PS50089"/>
    </source>
</evidence>
<accession>A0A4S3JEV6</accession>
<evidence type="ECO:0000313" key="10">
    <source>
        <dbReference type="Proteomes" id="UP000324241"/>
    </source>
</evidence>
<evidence type="ECO:0000313" key="7">
    <source>
        <dbReference type="EMBL" id="KAA8645165.1"/>
    </source>
</evidence>
<name>A0A4S3JEV6_9EURO</name>
<dbReference type="PANTHER" id="PTHR45798:SF97">
    <property type="entry name" value="ALCOHOL-SENSITIVE RING FINGER PROTEIN 1"/>
    <property type="match status" value="1"/>
</dbReference>
<feature type="domain" description="RING-type" evidence="6">
    <location>
        <begin position="102"/>
        <end position="144"/>
    </location>
</feature>
<dbReference type="Proteomes" id="UP000324241">
    <property type="component" value="Unassembled WGS sequence"/>
</dbReference>